<feature type="compositionally biased region" description="Polar residues" evidence="4">
    <location>
        <begin position="1308"/>
        <end position="1319"/>
    </location>
</feature>
<dbReference type="Pfam" id="PF12796">
    <property type="entry name" value="Ank_2"/>
    <property type="match status" value="4"/>
</dbReference>
<dbReference type="GO" id="GO:0005737">
    <property type="term" value="C:cytoplasm"/>
    <property type="evidence" value="ECO:0007669"/>
    <property type="project" value="TreeGrafter"/>
</dbReference>
<evidence type="ECO:0000256" key="2">
    <source>
        <dbReference type="ARBA" id="ARBA00023043"/>
    </source>
</evidence>
<feature type="repeat" description="ANK" evidence="3">
    <location>
        <begin position="389"/>
        <end position="421"/>
    </location>
</feature>
<dbReference type="SMART" id="SM00248">
    <property type="entry name" value="ANK"/>
    <property type="match status" value="13"/>
</dbReference>
<dbReference type="Gene3D" id="1.25.40.20">
    <property type="entry name" value="Ankyrin repeat-containing domain"/>
    <property type="match status" value="4"/>
</dbReference>
<feature type="compositionally biased region" description="Basic and acidic residues" evidence="4">
    <location>
        <begin position="14"/>
        <end position="24"/>
    </location>
</feature>
<feature type="compositionally biased region" description="Basic and acidic residues" evidence="4">
    <location>
        <begin position="1266"/>
        <end position="1286"/>
    </location>
</feature>
<feature type="compositionally biased region" description="Low complexity" evidence="4">
    <location>
        <begin position="1368"/>
        <end position="1377"/>
    </location>
</feature>
<dbReference type="PANTHER" id="PTHR23206">
    <property type="entry name" value="MASK PROTEIN"/>
    <property type="match status" value="1"/>
</dbReference>
<reference evidence="5 6" key="1">
    <citation type="submission" date="2020-02" db="EMBL/GenBank/DDBJ databases">
        <authorList>
            <person name="Ferguson B K."/>
        </authorList>
    </citation>
    <scope>NUCLEOTIDE SEQUENCE [LARGE SCALE GENOMIC DNA]</scope>
</reference>
<feature type="compositionally biased region" description="Low complexity" evidence="4">
    <location>
        <begin position="25"/>
        <end position="38"/>
    </location>
</feature>
<dbReference type="SUPFAM" id="SSF48403">
    <property type="entry name" value="Ankyrin repeat"/>
    <property type="match status" value="2"/>
</dbReference>
<keyword evidence="2 3" id="KW-0040">ANK repeat</keyword>
<feature type="repeat" description="ANK" evidence="3">
    <location>
        <begin position="1072"/>
        <end position="1104"/>
    </location>
</feature>
<dbReference type="FunFam" id="1.25.40.20:FF:000041">
    <property type="entry name" value="ankyrin repeat and KH domain-containing protein 1 isoform X1"/>
    <property type="match status" value="1"/>
</dbReference>
<feature type="compositionally biased region" description="Polar residues" evidence="4">
    <location>
        <begin position="1429"/>
        <end position="1446"/>
    </location>
</feature>
<feature type="repeat" description="ANK" evidence="3">
    <location>
        <begin position="422"/>
        <end position="454"/>
    </location>
</feature>
<feature type="compositionally biased region" description="Basic residues" evidence="4">
    <location>
        <begin position="1355"/>
        <end position="1366"/>
    </location>
</feature>
<dbReference type="InterPro" id="IPR036770">
    <property type="entry name" value="Ankyrin_rpt-contain_sf"/>
</dbReference>
<dbReference type="PROSITE" id="PS50297">
    <property type="entry name" value="ANK_REP_REGION"/>
    <property type="match status" value="10"/>
</dbReference>
<feature type="region of interest" description="Disordered" evidence="4">
    <location>
        <begin position="913"/>
        <end position="965"/>
    </location>
</feature>
<feature type="repeat" description="ANK" evidence="3">
    <location>
        <begin position="325"/>
        <end position="357"/>
    </location>
</feature>
<feature type="compositionally biased region" description="Polar residues" evidence="4">
    <location>
        <begin position="1340"/>
        <end position="1351"/>
    </location>
</feature>
<feature type="compositionally biased region" description="Polar residues" evidence="4">
    <location>
        <begin position="605"/>
        <end position="615"/>
    </location>
</feature>
<feature type="compositionally biased region" description="Polar residues" evidence="4">
    <location>
        <begin position="519"/>
        <end position="528"/>
    </location>
</feature>
<protein>
    <submittedName>
        <fullName evidence="5">Uncharacterized protein</fullName>
    </submittedName>
</protein>
<feature type="compositionally biased region" description="Basic and acidic residues" evidence="4">
    <location>
        <begin position="1414"/>
        <end position="1428"/>
    </location>
</feature>
<feature type="compositionally biased region" description="Low complexity" evidence="4">
    <location>
        <begin position="572"/>
        <end position="588"/>
    </location>
</feature>
<proteinExistence type="predicted"/>
<dbReference type="InterPro" id="IPR002110">
    <property type="entry name" value="Ankyrin_rpt"/>
</dbReference>
<keyword evidence="1" id="KW-0677">Repeat</keyword>
<feature type="region of interest" description="Disordered" evidence="4">
    <location>
        <begin position="1245"/>
        <end position="1449"/>
    </location>
</feature>
<feature type="compositionally biased region" description="Basic residues" evidence="4">
    <location>
        <begin position="924"/>
        <end position="933"/>
    </location>
</feature>
<feature type="repeat" description="ANK" evidence="3">
    <location>
        <begin position="292"/>
        <end position="324"/>
    </location>
</feature>
<dbReference type="Proteomes" id="UP000479000">
    <property type="component" value="Unassembled WGS sequence"/>
</dbReference>
<dbReference type="GO" id="GO:0045087">
    <property type="term" value="P:innate immune response"/>
    <property type="evidence" value="ECO:0007669"/>
    <property type="project" value="TreeGrafter"/>
</dbReference>
<keyword evidence="6" id="KW-1185">Reference proteome</keyword>
<name>A0A6H5GWP0_9HEMI</name>
<feature type="repeat" description="ANK" evidence="3">
    <location>
        <begin position="972"/>
        <end position="1004"/>
    </location>
</feature>
<dbReference type="Pfam" id="PF00023">
    <property type="entry name" value="Ank"/>
    <property type="match status" value="2"/>
</dbReference>
<evidence type="ECO:0000256" key="3">
    <source>
        <dbReference type="PROSITE-ProRule" id="PRU00023"/>
    </source>
</evidence>
<evidence type="ECO:0000313" key="5">
    <source>
        <dbReference type="EMBL" id="CAB0008437.1"/>
    </source>
</evidence>
<dbReference type="InterPro" id="IPR051631">
    <property type="entry name" value="Ankyrin-KH/SAM_domain"/>
</dbReference>
<accession>A0A6H5GWP0</accession>
<feature type="compositionally biased region" description="Polar residues" evidence="4">
    <location>
        <begin position="1378"/>
        <end position="1396"/>
    </location>
</feature>
<gene>
    <name evidence="5" type="ORF">NTEN_LOCUS13683</name>
</gene>
<dbReference type="PRINTS" id="PR01415">
    <property type="entry name" value="ANKYRIN"/>
</dbReference>
<evidence type="ECO:0000256" key="1">
    <source>
        <dbReference type="ARBA" id="ARBA00022737"/>
    </source>
</evidence>
<evidence type="ECO:0000313" key="6">
    <source>
        <dbReference type="Proteomes" id="UP000479000"/>
    </source>
</evidence>
<feature type="repeat" description="ANK" evidence="3">
    <location>
        <begin position="1039"/>
        <end position="1071"/>
    </location>
</feature>
<sequence>MQNVGQDSSSQVQKLDKMSAHEMGKSSTPQSSNSSPTKSDTDPYSEVNPRYLSDSSESEDEDVSLVESFVIDQVADLDETEARLQSSKFLLAHEDADSSVDPETQARLEALLEAAAVIVCAQNVQELNSVMCIVVSVAIGRYGIGKLASGDGKQLADPEVLRRLTSSVSCALDEAAAALTRMRSENPRPQPERCSWQCMRTLRTVESRETVRLLWRPHLLATSILSACLSTMAPTSTPNLRPILLARGAGINTHSNEFKESALTLACYKGHLDMVRFLLDAGADQVNMPTDSFESPLTLAACGGHVDLALLLIERGANIEEVNDEGYTPLMEAAREGHEDMVAVLLVKGANINAQTEETQETALTLACCGGFLEVANFLIKNGAEIELGASTPLMEAAQEGHLELVRYLLEANADVNAQTQTGDTALTYACENGHTEVAKLLLQYGADMDNSTMLIEAAKGGHTNVVQLLLDYPHSIMMRGGEHGAISGGAPPANAAANAAVGLHEVPNAIRAQDETKQLTSHSTTIPSAVGRTNEPTQPLPNLVGPIPSAAKPHPASPTAATSNPVSTQHVPAQGQSPAAAGAVPSQKSLLRKSRLGVVDINTLTSPEAQQVRNQPPLPPLGGELPPDDPNKGVALVAKPPSSLNLETQFFQRQQIVEELQACSTPEPDSLHQARCWFRGRYRLSPRLQQLSRRQPIRRSPRAMLCRWDPFIRRTLIFSVFCMSPRTLKIQNAHDPATAISDRPKVKATWKKEGKNNRKQNQAFHAALQQQQQQYLDQSAIQHLKNLVTKSSEAGDGSGAGGLVVGAGARQPTIGSASGDLAGAVAGVVGNTDVATLSALSAANGGLLAANGTQPAANGQPTAGKNFVKLPAMIRHSDVVNQLRTQQEPIHQQQQTAAVPVAPKKSAQQATAAASVASAPTHTKNRRTRFHLQQKSTQAPPIHPDSNHGQTGTPGLATPFGIDVDSATDSNNDTALTLACAGGHEELCELLLSRGANIEHRDKKGFTPLILAATAGHDKVVEILMNHQADMEAQSERTKDTPLSLACSGGRYEVVELLLSKGANKEHRNVSDYTPLSLAASGGYVNIIKLLLTHGAEINSRTGSKLGISPLMLAAMNGHTMEVKNKKGNSPLWLAANGGHLAVVELLYSANADIDSQDNRKVSCLMAAFRKGHVKVVKWMVNHVTQFPSDQEMTRYIATVNDKELLEKCQECTIIIRAAKDQQAAKANKNATILLEELYMEKTREESKRAAAARRRERKKKKKMEKKEEKRKLLEENQKNERYAVDDDEDEDVDVEEDEDEKPEITQKANEVPTTSESPARGVHVGGNGEVEEGDSGIDANSQGSCSSNEVKGAGRRKEKKKKKQLGSGASPASSSIQSNNAGVPTSLLASTSKLPITDEKRATGSHTAGASNKKEIAKNEKNDSKSRNQSGNSKNIMNNQSSVPSKAHQALIFEPTRHPADREDFEATGNDNFIPAKGKKSSSNYLYVIFNFSLVNCCNRLASAHRENVAGTTPPKKCSWAVVKAPIQRARNRQERGTKAGKKL</sequence>
<dbReference type="EMBL" id="CADCXU010020461">
    <property type="protein sequence ID" value="CAB0008437.1"/>
    <property type="molecule type" value="Genomic_DNA"/>
</dbReference>
<feature type="region of interest" description="Disordered" evidence="4">
    <location>
        <begin position="514"/>
        <end position="590"/>
    </location>
</feature>
<feature type="region of interest" description="Disordered" evidence="4">
    <location>
        <begin position="605"/>
        <end position="628"/>
    </location>
</feature>
<feature type="compositionally biased region" description="Acidic residues" evidence="4">
    <location>
        <begin position="1287"/>
        <end position="1303"/>
    </location>
</feature>
<feature type="region of interest" description="Disordered" evidence="4">
    <location>
        <begin position="1"/>
        <end position="60"/>
    </location>
</feature>
<feature type="repeat" description="ANK" evidence="3">
    <location>
        <begin position="258"/>
        <end position="284"/>
    </location>
</feature>
<dbReference type="PROSITE" id="PS50088">
    <property type="entry name" value="ANK_REPEAT"/>
    <property type="match status" value="10"/>
</dbReference>
<feature type="compositionally biased region" description="Polar residues" evidence="4">
    <location>
        <begin position="1"/>
        <end position="13"/>
    </location>
</feature>
<feature type="repeat" description="ANK" evidence="3">
    <location>
        <begin position="1128"/>
        <end position="1160"/>
    </location>
</feature>
<feature type="compositionally biased region" description="Basic residues" evidence="4">
    <location>
        <begin position="1252"/>
        <end position="1265"/>
    </location>
</feature>
<evidence type="ECO:0000256" key="4">
    <source>
        <dbReference type="SAM" id="MobiDB-lite"/>
    </source>
</evidence>
<organism evidence="5 6">
    <name type="scientific">Nesidiocoris tenuis</name>
    <dbReference type="NCBI Taxonomy" id="355587"/>
    <lineage>
        <taxon>Eukaryota</taxon>
        <taxon>Metazoa</taxon>
        <taxon>Ecdysozoa</taxon>
        <taxon>Arthropoda</taxon>
        <taxon>Hexapoda</taxon>
        <taxon>Insecta</taxon>
        <taxon>Pterygota</taxon>
        <taxon>Neoptera</taxon>
        <taxon>Paraneoptera</taxon>
        <taxon>Hemiptera</taxon>
        <taxon>Heteroptera</taxon>
        <taxon>Panheteroptera</taxon>
        <taxon>Cimicomorpha</taxon>
        <taxon>Miridae</taxon>
        <taxon>Dicyphina</taxon>
        <taxon>Nesidiocoris</taxon>
    </lineage>
</organism>
<feature type="compositionally biased region" description="Low complexity" evidence="4">
    <location>
        <begin position="913"/>
        <end position="922"/>
    </location>
</feature>
<dbReference type="OrthoDB" id="10071877at2759"/>
<feature type="repeat" description="ANK" evidence="3">
    <location>
        <begin position="1005"/>
        <end position="1037"/>
    </location>
</feature>
<dbReference type="PANTHER" id="PTHR23206:SF8">
    <property type="entry name" value="ANKYRIN REPEAT AND KH DOMAIN-CONTAINING 1"/>
    <property type="match status" value="1"/>
</dbReference>
<feature type="compositionally biased region" description="Polar residues" evidence="4">
    <location>
        <begin position="560"/>
        <end position="571"/>
    </location>
</feature>
<dbReference type="Pfam" id="PF13637">
    <property type="entry name" value="Ank_4"/>
    <property type="match status" value="1"/>
</dbReference>
<dbReference type="FunFam" id="1.25.40.20:FF:000584">
    <property type="entry name" value="Uncharacterized protein"/>
    <property type="match status" value="1"/>
</dbReference>